<dbReference type="Proteomes" id="UP000821865">
    <property type="component" value="Chromosome 2"/>
</dbReference>
<dbReference type="EMBL" id="CM023471">
    <property type="protein sequence ID" value="KAH7966417.1"/>
    <property type="molecule type" value="Genomic_DNA"/>
</dbReference>
<accession>A0ACB8DE97</accession>
<reference evidence="1" key="1">
    <citation type="submission" date="2020-05" db="EMBL/GenBank/DDBJ databases">
        <title>Large-scale comparative analyses of tick genomes elucidate their genetic diversity and vector capacities.</title>
        <authorList>
            <person name="Jia N."/>
            <person name="Wang J."/>
            <person name="Shi W."/>
            <person name="Du L."/>
            <person name="Sun Y."/>
            <person name="Zhan W."/>
            <person name="Jiang J."/>
            <person name="Wang Q."/>
            <person name="Zhang B."/>
            <person name="Ji P."/>
            <person name="Sakyi L.B."/>
            <person name="Cui X."/>
            <person name="Yuan T."/>
            <person name="Jiang B."/>
            <person name="Yang W."/>
            <person name="Lam T.T.-Y."/>
            <person name="Chang Q."/>
            <person name="Ding S."/>
            <person name="Wang X."/>
            <person name="Zhu J."/>
            <person name="Ruan X."/>
            <person name="Zhao L."/>
            <person name="Wei J."/>
            <person name="Que T."/>
            <person name="Du C."/>
            <person name="Cheng J."/>
            <person name="Dai P."/>
            <person name="Han X."/>
            <person name="Huang E."/>
            <person name="Gao Y."/>
            <person name="Liu J."/>
            <person name="Shao H."/>
            <person name="Ye R."/>
            <person name="Li L."/>
            <person name="Wei W."/>
            <person name="Wang X."/>
            <person name="Wang C."/>
            <person name="Yang T."/>
            <person name="Huo Q."/>
            <person name="Li W."/>
            <person name="Guo W."/>
            <person name="Chen H."/>
            <person name="Zhou L."/>
            <person name="Ni X."/>
            <person name="Tian J."/>
            <person name="Zhou Y."/>
            <person name="Sheng Y."/>
            <person name="Liu T."/>
            <person name="Pan Y."/>
            <person name="Xia L."/>
            <person name="Li J."/>
            <person name="Zhao F."/>
            <person name="Cao W."/>
        </authorList>
    </citation>
    <scope>NUCLEOTIDE SEQUENCE</scope>
    <source>
        <strain evidence="1">Dsil-2018</strain>
    </source>
</reference>
<keyword evidence="2" id="KW-1185">Reference proteome</keyword>
<evidence type="ECO:0000313" key="1">
    <source>
        <dbReference type="EMBL" id="KAH7966417.1"/>
    </source>
</evidence>
<gene>
    <name evidence="1" type="ORF">HPB49_016135</name>
</gene>
<comment type="caution">
    <text evidence="1">The sequence shown here is derived from an EMBL/GenBank/DDBJ whole genome shotgun (WGS) entry which is preliminary data.</text>
</comment>
<sequence length="127" mass="14205">MFFKPVLSVVRSNRVSWLLGRRLATTAVAGFQSKQAVVLKACATKRCRFVQTGPCIVNTRPVTTSSVNFQDLSYEDLQALLQGGNIQLIDVREPAEVAASWQNWKCHQHSMQVALVRCKCIDQHTTT</sequence>
<organism evidence="1 2">
    <name type="scientific">Dermacentor silvarum</name>
    <name type="common">Tick</name>
    <dbReference type="NCBI Taxonomy" id="543639"/>
    <lineage>
        <taxon>Eukaryota</taxon>
        <taxon>Metazoa</taxon>
        <taxon>Ecdysozoa</taxon>
        <taxon>Arthropoda</taxon>
        <taxon>Chelicerata</taxon>
        <taxon>Arachnida</taxon>
        <taxon>Acari</taxon>
        <taxon>Parasitiformes</taxon>
        <taxon>Ixodida</taxon>
        <taxon>Ixodoidea</taxon>
        <taxon>Ixodidae</taxon>
        <taxon>Rhipicephalinae</taxon>
        <taxon>Dermacentor</taxon>
    </lineage>
</organism>
<proteinExistence type="predicted"/>
<name>A0ACB8DE97_DERSI</name>
<protein>
    <submittedName>
        <fullName evidence="1">Uncharacterized protein</fullName>
    </submittedName>
</protein>
<evidence type="ECO:0000313" key="2">
    <source>
        <dbReference type="Proteomes" id="UP000821865"/>
    </source>
</evidence>